<accession>A0A2H3D7G6</accession>
<organism evidence="1 2">
    <name type="scientific">Armillaria gallica</name>
    <name type="common">Bulbous honey fungus</name>
    <name type="synonym">Armillaria bulbosa</name>
    <dbReference type="NCBI Taxonomy" id="47427"/>
    <lineage>
        <taxon>Eukaryota</taxon>
        <taxon>Fungi</taxon>
        <taxon>Dikarya</taxon>
        <taxon>Basidiomycota</taxon>
        <taxon>Agaricomycotina</taxon>
        <taxon>Agaricomycetes</taxon>
        <taxon>Agaricomycetidae</taxon>
        <taxon>Agaricales</taxon>
        <taxon>Marasmiineae</taxon>
        <taxon>Physalacriaceae</taxon>
        <taxon>Armillaria</taxon>
    </lineage>
</organism>
<name>A0A2H3D7G6_ARMGA</name>
<dbReference type="OrthoDB" id="3237761at2759"/>
<dbReference type="Proteomes" id="UP000217790">
    <property type="component" value="Unassembled WGS sequence"/>
</dbReference>
<dbReference type="InParanoid" id="A0A2H3D7G6"/>
<reference evidence="2" key="1">
    <citation type="journal article" date="2017" name="Nat. Ecol. Evol.">
        <title>Genome expansion and lineage-specific genetic innovations in the forest pathogenic fungi Armillaria.</title>
        <authorList>
            <person name="Sipos G."/>
            <person name="Prasanna A.N."/>
            <person name="Walter M.C."/>
            <person name="O'Connor E."/>
            <person name="Balint B."/>
            <person name="Krizsan K."/>
            <person name="Kiss B."/>
            <person name="Hess J."/>
            <person name="Varga T."/>
            <person name="Slot J."/>
            <person name="Riley R."/>
            <person name="Boka B."/>
            <person name="Rigling D."/>
            <person name="Barry K."/>
            <person name="Lee J."/>
            <person name="Mihaltcheva S."/>
            <person name="LaButti K."/>
            <person name="Lipzen A."/>
            <person name="Waldron R."/>
            <person name="Moloney N.M."/>
            <person name="Sperisen C."/>
            <person name="Kredics L."/>
            <person name="Vagvoelgyi C."/>
            <person name="Patrignani A."/>
            <person name="Fitzpatrick D."/>
            <person name="Nagy I."/>
            <person name="Doyle S."/>
            <person name="Anderson J.B."/>
            <person name="Grigoriev I.V."/>
            <person name="Gueldener U."/>
            <person name="Muensterkoetter M."/>
            <person name="Nagy L.G."/>
        </authorList>
    </citation>
    <scope>NUCLEOTIDE SEQUENCE [LARGE SCALE GENOMIC DNA]</scope>
    <source>
        <strain evidence="2">Ar21-2</strain>
    </source>
</reference>
<proteinExistence type="predicted"/>
<evidence type="ECO:0000313" key="2">
    <source>
        <dbReference type="Proteomes" id="UP000217790"/>
    </source>
</evidence>
<sequence>MHIASIIYLLYEHISSVFSSYTTLRCIQMYYNNFFLTIYGSHVSFYDSTGQLVTHVIKSTSQMADGTQLVTVRRDNGNIVVLPP</sequence>
<gene>
    <name evidence="1" type="ORF">ARMGADRAFT_1067744</name>
</gene>
<evidence type="ECO:0000313" key="1">
    <source>
        <dbReference type="EMBL" id="PBK83436.1"/>
    </source>
</evidence>
<dbReference type="EMBL" id="KZ293706">
    <property type="protein sequence ID" value="PBK83436.1"/>
    <property type="molecule type" value="Genomic_DNA"/>
</dbReference>
<dbReference type="AlphaFoldDB" id="A0A2H3D7G6"/>
<keyword evidence="2" id="KW-1185">Reference proteome</keyword>
<protein>
    <submittedName>
        <fullName evidence="1">Uncharacterized protein</fullName>
    </submittedName>
</protein>